<evidence type="ECO:0000256" key="2">
    <source>
        <dbReference type="SAM" id="MobiDB-lite"/>
    </source>
</evidence>
<feature type="compositionally biased region" description="Low complexity" evidence="2">
    <location>
        <begin position="86"/>
        <end position="99"/>
    </location>
</feature>
<dbReference type="Proteomes" id="UP001498398">
    <property type="component" value="Unassembled WGS sequence"/>
</dbReference>
<dbReference type="InterPro" id="IPR050987">
    <property type="entry name" value="AtrR-like"/>
</dbReference>
<evidence type="ECO:0000256" key="3">
    <source>
        <dbReference type="SAM" id="Phobius"/>
    </source>
</evidence>
<accession>A0ABR1IZ91</accession>
<sequence length="849" mass="95976">MTRKKRGPRYDHAFLRSKLAESAQALVSEILSPANPYVIPDDKDKIREVLVELASYIRNLEMELGRKATKSNVDSADSLAPRTGEPTQDSSTSDSSSPPKHICKLEDVNEVVALSSVLERMNLESDAVNSYGRHFGKSSNAMLIKMAMDMRGEMTGETHLAASIFQGFKRPEFWAIYPWQVDNLELIPYIFPEEDLLQDLVEIYFTKINIYMPLLHRPTFTKAVREGLHLRDHHFGELVLGLCALASRQSDDPRNASEGIDSKLSYGWKWFRQIKLVRQSFINKPSVYELQLYCLAALFFKSSSIPHGTWVLVGLGIRYAQEMGAHRRFPANEKPTAESELWKRAYWVLMTIDVLVALLFGRPRAIKADDSDLEYPLEVDDEYWEHPEHPFVQPPGKVSVISGWIHYLKLVEIMGHVHRGIYSIRRSPWNEFGIQANDPEYDQKTVIFLDSALNKWIDSMPEHVKWDQHQNQPSSNPIFFNQSVMLHSTYYWAQIQVHKSFIPQPSESGTKSRTTFPSLAICANAARSCVHIVESQIERIFVPIPLLLPIFLTTSIMLLLNIWRGKRVQAAMDPRKELVDVYRCLRIVKKYETNYEIAGRLYDMLHHLIVLTRMPLPQEVETEEAHRQNQPQSRQQPESLIDGTALLPNPSSFLIPQDQLMVPMIPSFDVSHAGLNATTSSNGNLTHIDGNELQAGPGSELGPFQQPFYTLPFHSNELGHLPVFETSGDLGVSGASTSTGAGNQPQNQRQDHFGFGDSDSEMINEVWRMMQEDEQMQTQWMFDNINGGGGSEHMGTGVGVAGSSGSESYFEGNTRFQVLGVPLEQVFFLNVGSQNGNLGAQYAWDSTSN</sequence>
<comment type="caution">
    <text evidence="5">The sequence shown here is derived from an EMBL/GenBank/DDBJ whole genome shotgun (WGS) entry which is preliminary data.</text>
</comment>
<protein>
    <submittedName>
        <fullName evidence="5">Gypsy retrotransposon integrase-like protein 1</fullName>
    </submittedName>
</protein>
<dbReference type="SMART" id="SM00906">
    <property type="entry name" value="Fungal_trans"/>
    <property type="match status" value="1"/>
</dbReference>
<name>A0ABR1IZ91_9AGAR</name>
<dbReference type="CDD" id="cd12148">
    <property type="entry name" value="fungal_TF_MHR"/>
    <property type="match status" value="1"/>
</dbReference>
<dbReference type="PANTHER" id="PTHR46910">
    <property type="entry name" value="TRANSCRIPTION FACTOR PDR1"/>
    <property type="match status" value="1"/>
</dbReference>
<feature type="region of interest" description="Disordered" evidence="2">
    <location>
        <begin position="734"/>
        <end position="755"/>
    </location>
</feature>
<feature type="region of interest" description="Disordered" evidence="2">
    <location>
        <begin position="69"/>
        <end position="101"/>
    </location>
</feature>
<evidence type="ECO:0000259" key="4">
    <source>
        <dbReference type="SMART" id="SM00906"/>
    </source>
</evidence>
<evidence type="ECO:0000256" key="1">
    <source>
        <dbReference type="ARBA" id="ARBA00023242"/>
    </source>
</evidence>
<gene>
    <name evidence="5" type="primary">GIN1_31</name>
    <name evidence="5" type="ORF">VKT23_014986</name>
</gene>
<keyword evidence="3" id="KW-0472">Membrane</keyword>
<feature type="domain" description="Xylanolytic transcriptional activator regulatory" evidence="4">
    <location>
        <begin position="309"/>
        <end position="382"/>
    </location>
</feature>
<proteinExistence type="predicted"/>
<dbReference type="InterPro" id="IPR007219">
    <property type="entry name" value="XnlR_reg_dom"/>
</dbReference>
<dbReference type="EMBL" id="JBANRG010000048">
    <property type="protein sequence ID" value="KAK7445118.1"/>
    <property type="molecule type" value="Genomic_DNA"/>
</dbReference>
<keyword evidence="1" id="KW-0539">Nucleus</keyword>
<keyword evidence="3" id="KW-1133">Transmembrane helix</keyword>
<evidence type="ECO:0000313" key="5">
    <source>
        <dbReference type="EMBL" id="KAK7445118.1"/>
    </source>
</evidence>
<dbReference type="Pfam" id="PF04082">
    <property type="entry name" value="Fungal_trans"/>
    <property type="match status" value="1"/>
</dbReference>
<reference evidence="5 6" key="1">
    <citation type="submission" date="2024-01" db="EMBL/GenBank/DDBJ databases">
        <title>A draft genome for the cacao thread blight pathogen Marasmiellus scandens.</title>
        <authorList>
            <person name="Baruah I.K."/>
            <person name="Leung J."/>
            <person name="Bukari Y."/>
            <person name="Amoako-Attah I."/>
            <person name="Meinhardt L.W."/>
            <person name="Bailey B.A."/>
            <person name="Cohen S.P."/>
        </authorList>
    </citation>
    <scope>NUCLEOTIDE SEQUENCE [LARGE SCALE GENOMIC DNA]</scope>
    <source>
        <strain evidence="5 6">GH-19</strain>
    </source>
</reference>
<keyword evidence="6" id="KW-1185">Reference proteome</keyword>
<keyword evidence="3" id="KW-0812">Transmembrane</keyword>
<organism evidence="5 6">
    <name type="scientific">Marasmiellus scandens</name>
    <dbReference type="NCBI Taxonomy" id="2682957"/>
    <lineage>
        <taxon>Eukaryota</taxon>
        <taxon>Fungi</taxon>
        <taxon>Dikarya</taxon>
        <taxon>Basidiomycota</taxon>
        <taxon>Agaricomycotina</taxon>
        <taxon>Agaricomycetes</taxon>
        <taxon>Agaricomycetidae</taxon>
        <taxon>Agaricales</taxon>
        <taxon>Marasmiineae</taxon>
        <taxon>Omphalotaceae</taxon>
        <taxon>Marasmiellus</taxon>
    </lineage>
</organism>
<evidence type="ECO:0000313" key="6">
    <source>
        <dbReference type="Proteomes" id="UP001498398"/>
    </source>
</evidence>
<dbReference type="PANTHER" id="PTHR46910:SF38">
    <property type="entry name" value="ZN(2)-C6 FUNGAL-TYPE DOMAIN-CONTAINING PROTEIN"/>
    <property type="match status" value="1"/>
</dbReference>
<feature type="transmembrane region" description="Helical" evidence="3">
    <location>
        <begin position="540"/>
        <end position="563"/>
    </location>
</feature>